<dbReference type="STRING" id="1397108.IMCC12053_1899"/>
<dbReference type="Proteomes" id="UP000064920">
    <property type="component" value="Chromosome"/>
</dbReference>
<dbReference type="EMBL" id="CP012023">
    <property type="protein sequence ID" value="ALI55846.1"/>
    <property type="molecule type" value="Genomic_DNA"/>
</dbReference>
<name>A0A0N9ZGZ9_9RHOB</name>
<keyword evidence="2" id="KW-1185">Reference proteome</keyword>
<gene>
    <name evidence="1" type="ORF">IMCC12053_1899</name>
</gene>
<evidence type="ECO:0000313" key="2">
    <source>
        <dbReference type="Proteomes" id="UP000064920"/>
    </source>
</evidence>
<proteinExistence type="predicted"/>
<sequence>MRAVTLIPSVLLCTAIAAPVLADVTPEDVWNDTLATIKLFDQSVTADLERDGNTLIARNVTFRSDDADDGSLSHTTQIEQIDLVNLGNGSVKMVFVSPVISRITGSKLQELGEDTFRAEVTTNATLSGEIIVTGDPDAMIYALDGADFEMLTEISGSDDLALAQTNEITVSNVSGALSSKKGATTVKGQFNIAADSYSYQMNQPGDEGSQMQLSASLSGYASEGDYEGPRDASTTDWSAALSTLSARFAQSFETGVFEAQLADGDRPSASTLSGTVGQSWVDMSAVNGTAYYEAKSTDFTAMLSGPSVPVKDAHISIANSGVTMSVPLTQGDAPQPFELGLSLDDIGMSASLWAMFDPLGELAREPATITVQLTGDALVFEGLTPTDPTSIVSSNMTKLSSLNLETFFVSFAGAKIDATGALTANSDGIAQMGLPDLIGSIDITLTNITDLIDTFTRIGLTPPQFGGLAQMMLGMLARPGPEVGVLVSHIERTADGQILANGLPLPF</sequence>
<dbReference type="KEGG" id="cmar:IMCC12053_1899"/>
<organism evidence="1 2">
    <name type="scientific">Celeribacter marinus</name>
    <dbReference type="NCBI Taxonomy" id="1397108"/>
    <lineage>
        <taxon>Bacteria</taxon>
        <taxon>Pseudomonadati</taxon>
        <taxon>Pseudomonadota</taxon>
        <taxon>Alphaproteobacteria</taxon>
        <taxon>Rhodobacterales</taxon>
        <taxon>Roseobacteraceae</taxon>
        <taxon>Celeribacter</taxon>
    </lineage>
</organism>
<dbReference type="RefSeq" id="WP_062218402.1">
    <property type="nucleotide sequence ID" value="NZ_CP012023.1"/>
</dbReference>
<dbReference type="Pfam" id="PF09898">
    <property type="entry name" value="DUF2125"/>
    <property type="match status" value="1"/>
</dbReference>
<dbReference type="PATRIC" id="fig|1397108.4.peg.1940"/>
<protein>
    <submittedName>
        <fullName evidence="1">Uncharacterized protein</fullName>
    </submittedName>
</protein>
<evidence type="ECO:0000313" key="1">
    <source>
        <dbReference type="EMBL" id="ALI55846.1"/>
    </source>
</evidence>
<accession>A0A0N9ZGZ9</accession>
<dbReference type="OrthoDB" id="7791409at2"/>
<dbReference type="InterPro" id="IPR018666">
    <property type="entry name" value="DUF2125"/>
</dbReference>
<reference evidence="1 2" key="1">
    <citation type="submission" date="2015-05" db="EMBL/GenBank/DDBJ databases">
        <authorList>
            <person name="Wang D.B."/>
            <person name="Wang M."/>
        </authorList>
    </citation>
    <scope>NUCLEOTIDE SEQUENCE [LARGE SCALE GENOMIC DNA]</scope>
    <source>
        <strain evidence="1 2">IMCC 12053</strain>
    </source>
</reference>
<dbReference type="AlphaFoldDB" id="A0A0N9ZGZ9"/>